<dbReference type="InterPro" id="IPR038063">
    <property type="entry name" value="Transpep_catalytic_dom"/>
</dbReference>
<keyword evidence="4 7" id="KW-0133">Cell shape</keyword>
<evidence type="ECO:0000256" key="8">
    <source>
        <dbReference type="SAM" id="SignalP"/>
    </source>
</evidence>
<feature type="signal peptide" evidence="8">
    <location>
        <begin position="1"/>
        <end position="39"/>
    </location>
</feature>
<keyword evidence="5 7" id="KW-0573">Peptidoglycan synthesis</keyword>
<feature type="active site" description="Proton donor/acceptor" evidence="7">
    <location>
        <position position="333"/>
    </location>
</feature>
<accession>A0A840AHJ7</accession>
<dbReference type="Proteomes" id="UP000553963">
    <property type="component" value="Unassembled WGS sequence"/>
</dbReference>
<evidence type="ECO:0000256" key="3">
    <source>
        <dbReference type="ARBA" id="ARBA00022679"/>
    </source>
</evidence>
<dbReference type="CDD" id="cd16913">
    <property type="entry name" value="YkuD_like"/>
    <property type="match status" value="1"/>
</dbReference>
<dbReference type="PANTHER" id="PTHR41533:SF1">
    <property type="entry name" value="L,D-TRANSPEPTIDASE YCBB-RELATED"/>
    <property type="match status" value="1"/>
</dbReference>
<evidence type="ECO:0000259" key="9">
    <source>
        <dbReference type="PROSITE" id="PS52029"/>
    </source>
</evidence>
<dbReference type="GO" id="GO:0009252">
    <property type="term" value="P:peptidoglycan biosynthetic process"/>
    <property type="evidence" value="ECO:0007669"/>
    <property type="project" value="UniProtKB-UniPathway"/>
</dbReference>
<feature type="chain" id="PRO_5032723331" evidence="8">
    <location>
        <begin position="40"/>
        <end position="431"/>
    </location>
</feature>
<protein>
    <submittedName>
        <fullName evidence="10">Murein L,D-transpeptidase YcbB/YkuD</fullName>
    </submittedName>
</protein>
<keyword evidence="3" id="KW-0808">Transferase</keyword>
<feature type="active site" description="Nucleophile" evidence="7">
    <location>
        <position position="352"/>
    </location>
</feature>
<evidence type="ECO:0000256" key="5">
    <source>
        <dbReference type="ARBA" id="ARBA00022984"/>
    </source>
</evidence>
<dbReference type="InterPro" id="IPR005490">
    <property type="entry name" value="LD_TPept_cat_dom"/>
</dbReference>
<feature type="domain" description="L,D-TPase catalytic" evidence="9">
    <location>
        <begin position="202"/>
        <end position="390"/>
    </location>
</feature>
<dbReference type="GO" id="GO:0008360">
    <property type="term" value="P:regulation of cell shape"/>
    <property type="evidence" value="ECO:0007669"/>
    <property type="project" value="UniProtKB-UniRule"/>
</dbReference>
<gene>
    <name evidence="10" type="ORF">GGR25_000649</name>
</gene>
<dbReference type="PANTHER" id="PTHR41533">
    <property type="entry name" value="L,D-TRANSPEPTIDASE HI_1667-RELATED"/>
    <property type="match status" value="1"/>
</dbReference>
<evidence type="ECO:0000256" key="4">
    <source>
        <dbReference type="ARBA" id="ARBA00022960"/>
    </source>
</evidence>
<evidence type="ECO:0000256" key="2">
    <source>
        <dbReference type="ARBA" id="ARBA00005992"/>
    </source>
</evidence>
<proteinExistence type="inferred from homology"/>
<keyword evidence="8" id="KW-0732">Signal</keyword>
<dbReference type="GO" id="GO:0016740">
    <property type="term" value="F:transferase activity"/>
    <property type="evidence" value="ECO:0007669"/>
    <property type="project" value="UniProtKB-KW"/>
</dbReference>
<dbReference type="Pfam" id="PF01471">
    <property type="entry name" value="PG_binding_1"/>
    <property type="match status" value="1"/>
</dbReference>
<dbReference type="GO" id="GO:0071555">
    <property type="term" value="P:cell wall organization"/>
    <property type="evidence" value="ECO:0007669"/>
    <property type="project" value="UniProtKB-UniRule"/>
</dbReference>
<dbReference type="EMBL" id="JACIDS010000001">
    <property type="protein sequence ID" value="MBB3929630.1"/>
    <property type="molecule type" value="Genomic_DNA"/>
</dbReference>
<dbReference type="InterPro" id="IPR002477">
    <property type="entry name" value="Peptidoglycan-bd-like"/>
</dbReference>
<keyword evidence="11" id="KW-1185">Reference proteome</keyword>
<keyword evidence="6 7" id="KW-0961">Cell wall biogenesis/degradation</keyword>
<dbReference type="InterPro" id="IPR006311">
    <property type="entry name" value="TAT_signal"/>
</dbReference>
<dbReference type="InterPro" id="IPR036365">
    <property type="entry name" value="PGBD-like_sf"/>
</dbReference>
<sequence>MSRTAENSSSRRGVSRRAVMRALLGGAAASTVLSTAAFAGTSDDPVLQMLQNQQGAWSDGFDAASSGAASVRTTEPILSPATAQAIELAITQYSDIVARGGWPVLSPDLKLSLGKKDPQVPVLRQRLTVTGDLAPGIPTSQTFDSYVDAAVRRFQARHGLPADGVVGGSTVQMMNVSADIRLGQLQTNLSRVRTASASLPDRYVMVNIPAAAIEVVENGRVVSRHTAVVGKIDRETPILNSKIYRISFNPNWTVPASIIRKDLIPLMQKEPEYLTKKHIRIYDQSGQEVPSTSIDWNTDQATKGYMFRQDPGDFNSLGTVRLSFHNDEQVYMHDTPLKDIFGHEQRFDSSGCIRVQNIRQVIGWLLRDNPEFPRSRIDEIFKTGEQVDVNLKPEMPVFLQYITAWAMTDGTVHFRNDIYNRDGAGQLALQQ</sequence>
<dbReference type="PROSITE" id="PS51318">
    <property type="entry name" value="TAT"/>
    <property type="match status" value="1"/>
</dbReference>
<evidence type="ECO:0000256" key="1">
    <source>
        <dbReference type="ARBA" id="ARBA00004752"/>
    </source>
</evidence>
<evidence type="ECO:0000313" key="11">
    <source>
        <dbReference type="Proteomes" id="UP000553963"/>
    </source>
</evidence>
<comment type="similarity">
    <text evidence="2">Belongs to the YkuD family.</text>
</comment>
<dbReference type="SUPFAM" id="SSF141523">
    <property type="entry name" value="L,D-transpeptidase catalytic domain-like"/>
    <property type="match status" value="1"/>
</dbReference>
<organism evidence="10 11">
    <name type="scientific">Kaistia hirudinis</name>
    <dbReference type="NCBI Taxonomy" id="1293440"/>
    <lineage>
        <taxon>Bacteria</taxon>
        <taxon>Pseudomonadati</taxon>
        <taxon>Pseudomonadota</taxon>
        <taxon>Alphaproteobacteria</taxon>
        <taxon>Hyphomicrobiales</taxon>
        <taxon>Kaistiaceae</taxon>
        <taxon>Kaistia</taxon>
    </lineage>
</organism>
<dbReference type="AlphaFoldDB" id="A0A840AHJ7"/>
<dbReference type="PROSITE" id="PS52029">
    <property type="entry name" value="LD_TPASE"/>
    <property type="match status" value="1"/>
</dbReference>
<dbReference type="Pfam" id="PF03734">
    <property type="entry name" value="YkuD"/>
    <property type="match status" value="1"/>
</dbReference>
<dbReference type="SUPFAM" id="SSF47090">
    <property type="entry name" value="PGBD-like"/>
    <property type="match status" value="1"/>
</dbReference>
<dbReference type="InterPro" id="IPR052905">
    <property type="entry name" value="LD-transpeptidase_YkuD-like"/>
</dbReference>
<comment type="caution">
    <text evidence="10">The sequence shown here is derived from an EMBL/GenBank/DDBJ whole genome shotgun (WGS) entry which is preliminary data.</text>
</comment>
<dbReference type="GO" id="GO:0004180">
    <property type="term" value="F:carboxypeptidase activity"/>
    <property type="evidence" value="ECO:0007669"/>
    <property type="project" value="UniProtKB-ARBA"/>
</dbReference>
<comment type="pathway">
    <text evidence="1 7">Cell wall biogenesis; peptidoglycan biosynthesis.</text>
</comment>
<dbReference type="Gene3D" id="2.40.440.10">
    <property type="entry name" value="L,D-transpeptidase catalytic domain-like"/>
    <property type="match status" value="1"/>
</dbReference>
<name>A0A840AHJ7_9HYPH</name>
<dbReference type="RefSeq" id="WP_183397266.1">
    <property type="nucleotide sequence ID" value="NZ_JACIDS010000001.1"/>
</dbReference>
<dbReference type="UniPathway" id="UPA00219"/>
<evidence type="ECO:0000256" key="7">
    <source>
        <dbReference type="PROSITE-ProRule" id="PRU01373"/>
    </source>
</evidence>
<dbReference type="Gene3D" id="1.10.101.10">
    <property type="entry name" value="PGBD-like superfamily/PGBD"/>
    <property type="match status" value="1"/>
</dbReference>
<reference evidence="10 11" key="1">
    <citation type="submission" date="2020-08" db="EMBL/GenBank/DDBJ databases">
        <title>Genomic Encyclopedia of Type Strains, Phase IV (KMG-IV): sequencing the most valuable type-strain genomes for metagenomic binning, comparative biology and taxonomic classification.</title>
        <authorList>
            <person name="Goeker M."/>
        </authorList>
    </citation>
    <scope>NUCLEOTIDE SEQUENCE [LARGE SCALE GENOMIC DNA]</scope>
    <source>
        <strain evidence="10 11">DSM 25966</strain>
    </source>
</reference>
<dbReference type="InterPro" id="IPR036366">
    <property type="entry name" value="PGBDSf"/>
</dbReference>
<evidence type="ECO:0000313" key="10">
    <source>
        <dbReference type="EMBL" id="MBB3929630.1"/>
    </source>
</evidence>
<evidence type="ECO:0000256" key="6">
    <source>
        <dbReference type="ARBA" id="ARBA00023316"/>
    </source>
</evidence>